<feature type="region of interest" description="Disordered" evidence="1">
    <location>
        <begin position="1148"/>
        <end position="1288"/>
    </location>
</feature>
<feature type="compositionally biased region" description="Polar residues" evidence="1">
    <location>
        <begin position="1174"/>
        <end position="1191"/>
    </location>
</feature>
<feature type="compositionally biased region" description="Polar residues" evidence="1">
    <location>
        <begin position="732"/>
        <end position="749"/>
    </location>
</feature>
<feature type="compositionally biased region" description="Polar residues" evidence="1">
    <location>
        <begin position="538"/>
        <end position="555"/>
    </location>
</feature>
<evidence type="ECO:0000256" key="1">
    <source>
        <dbReference type="SAM" id="MobiDB-lite"/>
    </source>
</evidence>
<feature type="compositionally biased region" description="Polar residues" evidence="1">
    <location>
        <begin position="841"/>
        <end position="856"/>
    </location>
</feature>
<feature type="compositionally biased region" description="Basic and acidic residues" evidence="1">
    <location>
        <begin position="981"/>
        <end position="1000"/>
    </location>
</feature>
<feature type="compositionally biased region" description="Basic and acidic residues" evidence="1">
    <location>
        <begin position="631"/>
        <end position="644"/>
    </location>
</feature>
<feature type="compositionally biased region" description="Acidic residues" evidence="1">
    <location>
        <begin position="1103"/>
        <end position="1114"/>
    </location>
</feature>
<feature type="compositionally biased region" description="Gly residues" evidence="1">
    <location>
        <begin position="932"/>
        <end position="942"/>
    </location>
</feature>
<feature type="region of interest" description="Disordered" evidence="1">
    <location>
        <begin position="10"/>
        <end position="31"/>
    </location>
</feature>
<sequence>MSTYQYSIMASPRNMDRRPSRTDMSDIGSPRGLRSMGSYTDVLSMSSKSVRATLPYAHPPPAYISDVEAEQLIFAEIERPVKVSESALRSVNGFLDQILYDILSRSHSTALPAVRSAVPVILKQRLGRSAVQAADEELQDYIEEEEMEQVLSTPPVLDPKSDFDIDLAWKLTRLRCMVYAKLGNMEEEDEEDYLEDESLANHLARVSDSARASATITPPSAIFLTTVLEFLAEQALCIAAQHATKRHMTSKGAGKDGPRNEMMHDGQHDILLDDIDMSGVGKEGPLIRLWRSWKGSVRSGGSVSSRPTTPSILSPSSPESPNHEWKFPSIPPFSTIKEERSPSLKPRSSPLPADMPLPTNDDDIEEIEVPSRAHLFASEAENADGRPTLGDRRPSSMLILPGKFPDPLTSTAPEDVSRPGYQRKRSHSVPEGSQAAATSRGHVEVNGYASHHDTTEPFEELQDKSGGTTTDQAQGSFSEESQTGSSTLSNTISATVATIAGAIGVEAARALGRGHSTPEKSTTAEPESGAAAGLDMNTAPSDSQNGVSNTPNHPASDSPVEGGSDPEDLALSSADERDGRNTTQTNPRDSGFGVAAADENDLPIQGQVQDTTLDHPTGVHDLVTSAAQDPADDRRGRTPQREYESSYTGAGEDLYRNDEELGTATIEVPRPNVPVVVSTTRGLDASETAEIPSSMNRNVDSPRFPQHLPTAQLVSGDEKPAEQVPDRVPRYATSSNLSQQPHSRTTSANDGRPTTAGSATARRQHIRLNTQTDELDRAQRSLDVLIDSDETLHYTLTPKSAREGIKPKVKSQTQELADFFRNTAPPGEESARPKSSRSAKDNLTGSRSNLQPTTKSHIPLVADSPPSLTVQQTSVSSPSRPKHRLGEPRDARMTRNNTRDLADYARSTGPENEMQLPKPLSTRPNTAQTEGSGAGAGAGASEGVGASDRASTTPGKPANRLKFQARDAQIPRTTESSDLIDFIREGPPRAPGDHRIDRRVAPFRSTMDSDDLNALAPPPELDANGRRSDGSNQESAVTVKSMQSSMNSRTGLLDSTNRTNERTTNGIRSAANAAPRQPIIPEADGMPTRTRRRVLDPYAIDYSDDEDEDMEDDFLPQQQQRRTDEESLVDFLRNTAPTPGMITQPILAAAPGSSSQPDTLNERSSNDKLKNFFEGSTSPRNGTMNRTTNGSAARAESPHLTQIGSKMDKYRPTQPTHAAHVERNRQKMRAEPRDATSAGGNDTADLAAYLKNSGPPPGMETPPQRLRTASKDQAGFLRFFQRKGSVGK</sequence>
<dbReference type="Proteomes" id="UP000053599">
    <property type="component" value="Unassembled WGS sequence"/>
</dbReference>
<feature type="compositionally biased region" description="Basic and acidic residues" evidence="1">
    <location>
        <begin position="1219"/>
        <end position="1234"/>
    </location>
</feature>
<name>A0A0D1YHW6_9EURO</name>
<feature type="region of interest" description="Disordered" evidence="1">
    <location>
        <begin position="819"/>
        <end position="1062"/>
    </location>
</feature>
<dbReference type="STRING" id="1016849.A0A0D1YHW6"/>
<feature type="compositionally biased region" description="Polar residues" evidence="1">
    <location>
        <begin position="866"/>
        <end position="879"/>
    </location>
</feature>
<organism evidence="2 3">
    <name type="scientific">Exophiala sideris</name>
    <dbReference type="NCBI Taxonomy" id="1016849"/>
    <lineage>
        <taxon>Eukaryota</taxon>
        <taxon>Fungi</taxon>
        <taxon>Dikarya</taxon>
        <taxon>Ascomycota</taxon>
        <taxon>Pezizomycotina</taxon>
        <taxon>Eurotiomycetes</taxon>
        <taxon>Chaetothyriomycetidae</taxon>
        <taxon>Chaetothyriales</taxon>
        <taxon>Herpotrichiellaceae</taxon>
        <taxon>Exophiala</taxon>
    </lineage>
</organism>
<feature type="compositionally biased region" description="Basic and acidic residues" evidence="1">
    <location>
        <begin position="884"/>
        <end position="903"/>
    </location>
</feature>
<feature type="region of interest" description="Disordered" evidence="1">
    <location>
        <begin position="296"/>
        <end position="489"/>
    </location>
</feature>
<feature type="compositionally biased region" description="Low complexity" evidence="1">
    <location>
        <begin position="343"/>
        <end position="352"/>
    </location>
</feature>
<feature type="compositionally biased region" description="Polar residues" evidence="1">
    <location>
        <begin position="1030"/>
        <end position="1062"/>
    </location>
</feature>
<gene>
    <name evidence="2" type="ORF">PV11_04551</name>
</gene>
<feature type="compositionally biased region" description="Basic and acidic residues" evidence="1">
    <location>
        <begin position="716"/>
        <end position="729"/>
    </location>
</feature>
<feature type="compositionally biased region" description="Basic and acidic residues" evidence="1">
    <location>
        <begin position="14"/>
        <end position="24"/>
    </location>
</feature>
<protein>
    <submittedName>
        <fullName evidence="2">Uncharacterized protein</fullName>
    </submittedName>
</protein>
<feature type="compositionally biased region" description="Low complexity" evidence="1">
    <location>
        <begin position="296"/>
        <end position="320"/>
    </location>
</feature>
<feature type="region of interest" description="Disordered" evidence="1">
    <location>
        <begin position="510"/>
        <end position="655"/>
    </location>
</feature>
<feature type="compositionally biased region" description="Polar residues" evidence="1">
    <location>
        <begin position="465"/>
        <end position="489"/>
    </location>
</feature>
<feature type="region of interest" description="Disordered" evidence="1">
    <location>
        <begin position="681"/>
        <end position="774"/>
    </location>
</feature>
<reference evidence="2 3" key="1">
    <citation type="submission" date="2015-01" db="EMBL/GenBank/DDBJ databases">
        <title>The Genome Sequence of Exophiala sideris CBS121828.</title>
        <authorList>
            <consortium name="The Broad Institute Genomics Platform"/>
            <person name="Cuomo C."/>
            <person name="de Hoog S."/>
            <person name="Gorbushina A."/>
            <person name="Stielow B."/>
            <person name="Teixiera M."/>
            <person name="Abouelleil A."/>
            <person name="Chapman S.B."/>
            <person name="Priest M."/>
            <person name="Young S.K."/>
            <person name="Wortman J."/>
            <person name="Nusbaum C."/>
            <person name="Birren B."/>
        </authorList>
    </citation>
    <scope>NUCLEOTIDE SEQUENCE [LARGE SCALE GENOMIC DNA]</scope>
    <source>
        <strain evidence="2 3">CBS 121828</strain>
    </source>
</reference>
<evidence type="ECO:0000313" key="2">
    <source>
        <dbReference type="EMBL" id="KIV82437.1"/>
    </source>
</evidence>
<dbReference type="EMBL" id="KN846952">
    <property type="protein sequence ID" value="KIV82437.1"/>
    <property type="molecule type" value="Genomic_DNA"/>
</dbReference>
<feature type="compositionally biased region" description="Basic and acidic residues" evidence="1">
    <location>
        <begin position="1160"/>
        <end position="1171"/>
    </location>
</feature>
<dbReference type="OrthoDB" id="5382203at2759"/>
<dbReference type="HOGENOM" id="CLU_002983_1_0_1"/>
<proteinExistence type="predicted"/>
<feature type="region of interest" description="Disordered" evidence="1">
    <location>
        <begin position="1103"/>
        <end position="1125"/>
    </location>
</feature>
<evidence type="ECO:0000313" key="3">
    <source>
        <dbReference type="Proteomes" id="UP000053599"/>
    </source>
</evidence>
<accession>A0A0D1YHW6</accession>